<reference evidence="8 9" key="1">
    <citation type="journal article" date="2015" name="Genome Announc.">
        <title>Draft Genome Sequences of Marine Isolates of Thalassomonas viridans and Thalassomonas actiniarum.</title>
        <authorList>
            <person name="Olonade I."/>
            <person name="van Zyl L.J."/>
            <person name="Trindade M."/>
        </authorList>
    </citation>
    <scope>NUCLEOTIDE SEQUENCE [LARGE SCALE GENOMIC DNA]</scope>
    <source>
        <strain evidence="8 9">A5K-106</strain>
    </source>
</reference>
<dbReference type="NCBIfam" id="TIGR02937">
    <property type="entry name" value="sigma70-ECF"/>
    <property type="match status" value="1"/>
</dbReference>
<dbReference type="Gene3D" id="1.20.140.160">
    <property type="match status" value="1"/>
</dbReference>
<dbReference type="PANTHER" id="PTHR30385">
    <property type="entry name" value="SIGMA FACTOR F FLAGELLAR"/>
    <property type="match status" value="1"/>
</dbReference>
<dbReference type="NCBIfam" id="NF005413">
    <property type="entry name" value="PRK06986.1"/>
    <property type="match status" value="1"/>
</dbReference>
<evidence type="ECO:0000256" key="2">
    <source>
        <dbReference type="ARBA" id="ARBA00023082"/>
    </source>
</evidence>
<evidence type="ECO:0000313" key="8">
    <source>
        <dbReference type="EMBL" id="WDD99306.1"/>
    </source>
</evidence>
<comment type="function">
    <text evidence="5">Sigma factors are initiation factors that promote the attachment of RNA polymerase to specific initiation sites and are then released.</text>
</comment>
<dbReference type="GO" id="GO:0003899">
    <property type="term" value="F:DNA-directed RNA polymerase activity"/>
    <property type="evidence" value="ECO:0007669"/>
    <property type="project" value="InterPro"/>
</dbReference>
<dbReference type="GO" id="GO:0006352">
    <property type="term" value="P:DNA-templated transcription initiation"/>
    <property type="evidence" value="ECO:0007669"/>
    <property type="project" value="InterPro"/>
</dbReference>
<dbReference type="InterPro" id="IPR007624">
    <property type="entry name" value="RNA_pol_sigma70_r3"/>
</dbReference>
<name>A0AAF0C1R9_9GAMM</name>
<dbReference type="SUPFAM" id="SSF88659">
    <property type="entry name" value="Sigma3 and sigma4 domains of RNA polymerase sigma factors"/>
    <property type="match status" value="2"/>
</dbReference>
<dbReference type="InterPro" id="IPR000943">
    <property type="entry name" value="RNA_pol_sigma70"/>
</dbReference>
<evidence type="ECO:0000256" key="1">
    <source>
        <dbReference type="ARBA" id="ARBA00023015"/>
    </source>
</evidence>
<reference evidence="8 9" key="2">
    <citation type="journal article" date="2022" name="Mar. Drugs">
        <title>Bioassay-Guided Fractionation Leads to the Detection of Cholic Acid Generated by the Rare Thalassomonas sp.</title>
        <authorList>
            <person name="Pheiffer F."/>
            <person name="Schneider Y.K."/>
            <person name="Hansen E.H."/>
            <person name="Andersen J.H."/>
            <person name="Isaksson J."/>
            <person name="Busche T."/>
            <person name="R C."/>
            <person name="Kalinowski J."/>
            <person name="Zyl L.V."/>
            <person name="Trindade M."/>
        </authorList>
    </citation>
    <scope>NUCLEOTIDE SEQUENCE [LARGE SCALE GENOMIC DNA]</scope>
    <source>
        <strain evidence="8 9">A5K-106</strain>
    </source>
</reference>
<evidence type="ECO:0000256" key="5">
    <source>
        <dbReference type="RuleBase" id="RU362124"/>
    </source>
</evidence>
<dbReference type="PROSITE" id="PS00716">
    <property type="entry name" value="SIGMA70_2"/>
    <property type="match status" value="1"/>
</dbReference>
<evidence type="ECO:0000256" key="3">
    <source>
        <dbReference type="ARBA" id="ARBA00023125"/>
    </source>
</evidence>
<dbReference type="SUPFAM" id="SSF88946">
    <property type="entry name" value="Sigma2 domain of RNA polymerase sigma factors"/>
    <property type="match status" value="1"/>
</dbReference>
<feature type="domain" description="RNA polymerase sigma-70" evidence="7">
    <location>
        <begin position="204"/>
        <end position="230"/>
    </location>
</feature>
<organism evidence="8 9">
    <name type="scientific">Thalassomonas actiniarum</name>
    <dbReference type="NCBI Taxonomy" id="485447"/>
    <lineage>
        <taxon>Bacteria</taxon>
        <taxon>Pseudomonadati</taxon>
        <taxon>Pseudomonadota</taxon>
        <taxon>Gammaproteobacteria</taxon>
        <taxon>Alteromonadales</taxon>
        <taxon>Colwelliaceae</taxon>
        <taxon>Thalassomonas</taxon>
    </lineage>
</organism>
<dbReference type="InterPro" id="IPR012845">
    <property type="entry name" value="RNA_pol_sigma_FliA_WhiG"/>
</dbReference>
<protein>
    <recommendedName>
        <fullName evidence="5">RNA polymerase sigma factor</fullName>
    </recommendedName>
</protein>
<dbReference type="Gene3D" id="1.10.1740.10">
    <property type="match status" value="1"/>
</dbReference>
<dbReference type="KEGG" id="tact:SG35_001040"/>
<accession>A0AAF0C1R9</accession>
<sequence length="238" mass="27654">MNQSLAWKENSEDLTLPGQEEEQLLIKYLYLVKRAVSHLRSQVSTLQSYEDLIQIGTMGLLEAIRRYGSEPDDVFEGYAFKRIRGAILDELRRQDWRPRQARQQAHKLNRARRNLLKELGREPSEEELAASLDVDVKQIQAMEFDNVAEEMHSLDELLQVDSNVLSYDCTTDNGEMKQALAQTLALLDKREQLLLTLYYQYELNMKEIALTLKITESRVCQLHKLAIKHLHTLLAQQL</sequence>
<dbReference type="AlphaFoldDB" id="A0AAF0C1R9"/>
<dbReference type="InterPro" id="IPR007630">
    <property type="entry name" value="RNA_pol_sigma70_r4"/>
</dbReference>
<dbReference type="InterPro" id="IPR013324">
    <property type="entry name" value="RNA_pol_sigma_r3/r4-like"/>
</dbReference>
<dbReference type="NCBIfam" id="TIGR02479">
    <property type="entry name" value="FliA_WhiG"/>
    <property type="match status" value="1"/>
</dbReference>
<comment type="similarity">
    <text evidence="5">Belongs to the sigma-70 factor family.</text>
</comment>
<dbReference type="Pfam" id="PF04545">
    <property type="entry name" value="Sigma70_r4"/>
    <property type="match status" value="1"/>
</dbReference>
<dbReference type="EMBL" id="CP059735">
    <property type="protein sequence ID" value="WDD99306.1"/>
    <property type="molecule type" value="Genomic_DNA"/>
</dbReference>
<proteinExistence type="inferred from homology"/>
<dbReference type="GO" id="GO:0016987">
    <property type="term" value="F:sigma factor activity"/>
    <property type="evidence" value="ECO:0007669"/>
    <property type="project" value="UniProtKB-KW"/>
</dbReference>
<keyword evidence="1 5" id="KW-0805">Transcription regulation</keyword>
<dbReference type="PROSITE" id="PS00715">
    <property type="entry name" value="SIGMA70_1"/>
    <property type="match status" value="1"/>
</dbReference>
<gene>
    <name evidence="8" type="ORF">SG35_001040</name>
</gene>
<dbReference type="PRINTS" id="PR00046">
    <property type="entry name" value="SIGMA70FCT"/>
</dbReference>
<dbReference type="PANTHER" id="PTHR30385:SF7">
    <property type="entry name" value="RNA POLYMERASE SIGMA FACTOR FLIA"/>
    <property type="match status" value="1"/>
</dbReference>
<dbReference type="InterPro" id="IPR013325">
    <property type="entry name" value="RNA_pol_sigma_r2"/>
</dbReference>
<keyword evidence="2 5" id="KW-0731">Sigma factor</keyword>
<keyword evidence="4 5" id="KW-0804">Transcription</keyword>
<feature type="domain" description="RNA polymerase sigma-70" evidence="6">
    <location>
        <begin position="51"/>
        <end position="64"/>
    </location>
</feature>
<evidence type="ECO:0000256" key="4">
    <source>
        <dbReference type="ARBA" id="ARBA00023163"/>
    </source>
</evidence>
<evidence type="ECO:0000313" key="9">
    <source>
        <dbReference type="Proteomes" id="UP000032568"/>
    </source>
</evidence>
<keyword evidence="3 5" id="KW-0238">DNA-binding</keyword>
<dbReference type="Pfam" id="PF04539">
    <property type="entry name" value="Sigma70_r3"/>
    <property type="match status" value="1"/>
</dbReference>
<dbReference type="Pfam" id="PF04542">
    <property type="entry name" value="Sigma70_r2"/>
    <property type="match status" value="1"/>
</dbReference>
<keyword evidence="9" id="KW-1185">Reference proteome</keyword>
<dbReference type="InterPro" id="IPR007627">
    <property type="entry name" value="RNA_pol_sigma70_r2"/>
</dbReference>
<dbReference type="GO" id="GO:0003677">
    <property type="term" value="F:DNA binding"/>
    <property type="evidence" value="ECO:0007669"/>
    <property type="project" value="UniProtKB-KW"/>
</dbReference>
<evidence type="ECO:0000259" key="6">
    <source>
        <dbReference type="PROSITE" id="PS00715"/>
    </source>
</evidence>
<evidence type="ECO:0000259" key="7">
    <source>
        <dbReference type="PROSITE" id="PS00716"/>
    </source>
</evidence>
<dbReference type="RefSeq" id="WP_084692816.1">
    <property type="nucleotide sequence ID" value="NZ_CP059735.1"/>
</dbReference>
<dbReference type="Proteomes" id="UP000032568">
    <property type="component" value="Chromosome"/>
</dbReference>
<dbReference type="InterPro" id="IPR014284">
    <property type="entry name" value="RNA_pol_sigma-70_dom"/>
</dbReference>